<dbReference type="Gene3D" id="3.10.310.70">
    <property type="match status" value="1"/>
</dbReference>
<dbReference type="SUPFAM" id="SSF51338">
    <property type="entry name" value="Composite domain of metallo-dependent hydrolases"/>
    <property type="match status" value="1"/>
</dbReference>
<dbReference type="GO" id="GO:0016810">
    <property type="term" value="F:hydrolase activity, acting on carbon-nitrogen (but not peptide) bonds"/>
    <property type="evidence" value="ECO:0007669"/>
    <property type="project" value="InterPro"/>
</dbReference>
<protein>
    <submittedName>
        <fullName evidence="2">Amidohydrolase</fullName>
    </submittedName>
</protein>
<evidence type="ECO:0000313" key="2">
    <source>
        <dbReference type="EMBL" id="KAK0616259.1"/>
    </source>
</evidence>
<feature type="domain" description="Amidohydrolase 3" evidence="1">
    <location>
        <begin position="76"/>
        <end position="562"/>
    </location>
</feature>
<dbReference type="Gene3D" id="2.30.40.10">
    <property type="entry name" value="Urease, subunit C, domain 1"/>
    <property type="match status" value="1"/>
</dbReference>
<dbReference type="InterPro" id="IPR013108">
    <property type="entry name" value="Amidohydro_3"/>
</dbReference>
<dbReference type="Gene3D" id="3.20.20.140">
    <property type="entry name" value="Metal-dependent hydrolases"/>
    <property type="match status" value="1"/>
</dbReference>
<dbReference type="PANTHER" id="PTHR22642:SF2">
    <property type="entry name" value="PROTEIN LONG AFTER FAR-RED 3"/>
    <property type="match status" value="1"/>
</dbReference>
<name>A0AA39WJ07_9PEZI</name>
<comment type="caution">
    <text evidence="2">The sequence shown here is derived from an EMBL/GenBank/DDBJ whole genome shotgun (WGS) entry which is preliminary data.</text>
</comment>
<keyword evidence="3" id="KW-1185">Reference proteome</keyword>
<reference evidence="2" key="1">
    <citation type="submission" date="2023-06" db="EMBL/GenBank/DDBJ databases">
        <title>Genome-scale phylogeny and comparative genomics of the fungal order Sordariales.</title>
        <authorList>
            <consortium name="Lawrence Berkeley National Laboratory"/>
            <person name="Hensen N."/>
            <person name="Bonometti L."/>
            <person name="Westerberg I."/>
            <person name="Brannstrom I.O."/>
            <person name="Guillou S."/>
            <person name="Cros-Aarteil S."/>
            <person name="Calhoun S."/>
            <person name="Haridas S."/>
            <person name="Kuo A."/>
            <person name="Mondo S."/>
            <person name="Pangilinan J."/>
            <person name="Riley R."/>
            <person name="Labutti K."/>
            <person name="Andreopoulos B."/>
            <person name="Lipzen A."/>
            <person name="Chen C."/>
            <person name="Yanf M."/>
            <person name="Daum C."/>
            <person name="Ng V."/>
            <person name="Clum A."/>
            <person name="Steindorff A."/>
            <person name="Ohm R."/>
            <person name="Martin F."/>
            <person name="Silar P."/>
            <person name="Natvig D."/>
            <person name="Lalanne C."/>
            <person name="Gautier V."/>
            <person name="Ament-Velasquez S.L."/>
            <person name="Kruys A."/>
            <person name="Hutchinson M.I."/>
            <person name="Powell A.J."/>
            <person name="Barry K."/>
            <person name="Miller A.N."/>
            <person name="Grigoriev I.V."/>
            <person name="Debuchy R."/>
            <person name="Gladieux P."/>
            <person name="Thoren M.H."/>
            <person name="Johannesson H."/>
        </authorList>
    </citation>
    <scope>NUCLEOTIDE SEQUENCE</scope>
    <source>
        <strain evidence="2">CBS 606.72</strain>
    </source>
</reference>
<accession>A0AA39WJ07</accession>
<gene>
    <name evidence="2" type="ORF">B0T14DRAFT_538293</name>
</gene>
<dbReference type="PANTHER" id="PTHR22642">
    <property type="entry name" value="IMIDAZOLONEPROPIONASE"/>
    <property type="match status" value="1"/>
</dbReference>
<dbReference type="Pfam" id="PF07969">
    <property type="entry name" value="Amidohydro_3"/>
    <property type="match status" value="1"/>
</dbReference>
<dbReference type="Proteomes" id="UP001175000">
    <property type="component" value="Unassembled WGS sequence"/>
</dbReference>
<dbReference type="SUPFAM" id="SSF51556">
    <property type="entry name" value="Metallo-dependent hydrolases"/>
    <property type="match status" value="1"/>
</dbReference>
<evidence type="ECO:0000313" key="3">
    <source>
        <dbReference type="Proteomes" id="UP001175000"/>
    </source>
</evidence>
<sequence>MHPRSHTDVSSHFGADETTYCYDGVFTNTSPSGGLPYDEIKCFSVSASSSEKGVVFTKLHASPPSGDNVGVIYRKGYVIPGLWDGHGHLLQYGEFLHSTDLFGCTERSCILDRLAEYLARNPEAGTRSNWLRGVGWDQNVLGETPTAAILEGDERLKGRYIMLDRVDVHCTWVSQGILDLLPGEVEDVPGGEIVRQPGMGVFCDNAMDLVIRLWEKPGTERKKEFVRSAMRELNRVGIVGMHDAGVVPRDLRMFEEMAGEDEGWKVRVYAMVECEERNTFCPGKAPWVERRDGMLVVRSVKLFADGALGSWGSALIDPYTDRPSTSGSLLINATALTSVAKSWALQGYQVNIHAIGDLANRHAISAIISALSAVCPDSPESLAECQSRHRFRVEHSQIISPPDQLLMHKHGILPSIQPTHATSDSSYAELRLGPKRIASSAYRMKSIVGLNPVLGSDFPVEPPSPFEGIYAAVTRRSPKTGKGPEGWEEGWHTEEALSLEEAVRGFTVAVGNGSFMEDKVGVIREGAWADWVVLDQELGGYDVEQLRTMEVMETWVGGRIVYERIAEEKEDL</sequence>
<dbReference type="InterPro" id="IPR032466">
    <property type="entry name" value="Metal_Hydrolase"/>
</dbReference>
<dbReference type="InterPro" id="IPR011059">
    <property type="entry name" value="Metal-dep_hydrolase_composite"/>
</dbReference>
<dbReference type="EMBL" id="JAULSU010000005">
    <property type="protein sequence ID" value="KAK0616259.1"/>
    <property type="molecule type" value="Genomic_DNA"/>
</dbReference>
<dbReference type="CDD" id="cd01300">
    <property type="entry name" value="YtcJ_like"/>
    <property type="match status" value="1"/>
</dbReference>
<dbReference type="AlphaFoldDB" id="A0AA39WJ07"/>
<dbReference type="InterPro" id="IPR033932">
    <property type="entry name" value="YtcJ-like"/>
</dbReference>
<proteinExistence type="predicted"/>
<evidence type="ECO:0000259" key="1">
    <source>
        <dbReference type="Pfam" id="PF07969"/>
    </source>
</evidence>
<organism evidence="2 3">
    <name type="scientific">Immersiella caudata</name>
    <dbReference type="NCBI Taxonomy" id="314043"/>
    <lineage>
        <taxon>Eukaryota</taxon>
        <taxon>Fungi</taxon>
        <taxon>Dikarya</taxon>
        <taxon>Ascomycota</taxon>
        <taxon>Pezizomycotina</taxon>
        <taxon>Sordariomycetes</taxon>
        <taxon>Sordariomycetidae</taxon>
        <taxon>Sordariales</taxon>
        <taxon>Lasiosphaeriaceae</taxon>
        <taxon>Immersiella</taxon>
    </lineage>
</organism>